<dbReference type="PROSITE" id="PS50929">
    <property type="entry name" value="ABC_TM1F"/>
    <property type="match status" value="1"/>
</dbReference>
<evidence type="ECO:0000256" key="6">
    <source>
        <dbReference type="ARBA" id="ARBA00023136"/>
    </source>
</evidence>
<dbReference type="CDD" id="cd03228">
    <property type="entry name" value="ABCC_MRP_Like"/>
    <property type="match status" value="1"/>
</dbReference>
<dbReference type="InterPro" id="IPR003439">
    <property type="entry name" value="ABC_transporter-like_ATP-bd"/>
</dbReference>
<dbReference type="PANTHER" id="PTHR24221">
    <property type="entry name" value="ATP-BINDING CASSETTE SUB-FAMILY B"/>
    <property type="match status" value="1"/>
</dbReference>
<keyword evidence="4 10" id="KW-0067">ATP-binding</keyword>
<accession>A0A1Q8E7H3</accession>
<dbReference type="InterPro" id="IPR003593">
    <property type="entry name" value="AAA+_ATPase"/>
</dbReference>
<keyword evidence="6 7" id="KW-0472">Membrane</keyword>
<dbReference type="PROSITE" id="PS50893">
    <property type="entry name" value="ABC_TRANSPORTER_2"/>
    <property type="match status" value="1"/>
</dbReference>
<evidence type="ECO:0000313" key="11">
    <source>
        <dbReference type="Proteomes" id="UP000186890"/>
    </source>
</evidence>
<protein>
    <submittedName>
        <fullName evidence="10">ABC transporter ATP-binding protein</fullName>
    </submittedName>
</protein>
<dbReference type="Gene3D" id="1.20.1560.10">
    <property type="entry name" value="ABC transporter type 1, transmembrane domain"/>
    <property type="match status" value="1"/>
</dbReference>
<evidence type="ECO:0000256" key="1">
    <source>
        <dbReference type="ARBA" id="ARBA00004651"/>
    </source>
</evidence>
<dbReference type="PANTHER" id="PTHR24221:SF653">
    <property type="entry name" value="TRANSPORT ATP-BINDING PROTEIN CYDC"/>
    <property type="match status" value="1"/>
</dbReference>
<gene>
    <name evidence="10" type="ORF">BU202_06945</name>
</gene>
<dbReference type="SUPFAM" id="SSF52540">
    <property type="entry name" value="P-loop containing nucleoside triphosphate hydrolases"/>
    <property type="match status" value="1"/>
</dbReference>
<dbReference type="OrthoDB" id="9762778at2"/>
<feature type="transmembrane region" description="Helical" evidence="7">
    <location>
        <begin position="278"/>
        <end position="298"/>
    </location>
</feature>
<dbReference type="Pfam" id="PF00005">
    <property type="entry name" value="ABC_tran"/>
    <property type="match status" value="1"/>
</dbReference>
<dbReference type="InterPro" id="IPR039421">
    <property type="entry name" value="Type_1_exporter"/>
</dbReference>
<evidence type="ECO:0000256" key="2">
    <source>
        <dbReference type="ARBA" id="ARBA00022692"/>
    </source>
</evidence>
<keyword evidence="5 7" id="KW-1133">Transmembrane helix</keyword>
<evidence type="ECO:0000259" key="9">
    <source>
        <dbReference type="PROSITE" id="PS50929"/>
    </source>
</evidence>
<evidence type="ECO:0000256" key="3">
    <source>
        <dbReference type="ARBA" id="ARBA00022741"/>
    </source>
</evidence>
<feature type="transmembrane region" description="Helical" evidence="7">
    <location>
        <begin position="252"/>
        <end position="272"/>
    </location>
</feature>
<dbReference type="SUPFAM" id="SSF90123">
    <property type="entry name" value="ABC transporter transmembrane region"/>
    <property type="match status" value="1"/>
</dbReference>
<feature type="transmembrane region" description="Helical" evidence="7">
    <location>
        <begin position="135"/>
        <end position="160"/>
    </location>
</feature>
<evidence type="ECO:0000256" key="5">
    <source>
        <dbReference type="ARBA" id="ARBA00022989"/>
    </source>
</evidence>
<dbReference type="GO" id="GO:0140359">
    <property type="term" value="F:ABC-type transporter activity"/>
    <property type="evidence" value="ECO:0007669"/>
    <property type="project" value="InterPro"/>
</dbReference>
<keyword evidence="3" id="KW-0547">Nucleotide-binding</keyword>
<dbReference type="InterPro" id="IPR011527">
    <property type="entry name" value="ABC1_TM_dom"/>
</dbReference>
<evidence type="ECO:0000256" key="4">
    <source>
        <dbReference type="ARBA" id="ARBA00022840"/>
    </source>
</evidence>
<dbReference type="GO" id="GO:0016887">
    <property type="term" value="F:ATP hydrolysis activity"/>
    <property type="evidence" value="ECO:0007669"/>
    <property type="project" value="InterPro"/>
</dbReference>
<name>A0A1Q8E7H3_9STRE</name>
<comment type="caution">
    <text evidence="10">The sequence shown here is derived from an EMBL/GenBank/DDBJ whole genome shotgun (WGS) entry which is preliminary data.</text>
</comment>
<evidence type="ECO:0000313" key="10">
    <source>
        <dbReference type="EMBL" id="OLF47759.1"/>
    </source>
</evidence>
<evidence type="ECO:0000256" key="7">
    <source>
        <dbReference type="SAM" id="Phobius"/>
    </source>
</evidence>
<sequence>MDKERYPTRVVIPRLIKIMSHLIPYIGLAVLFAVMGFVTTVVIPVFLVQLAGHALKRGQAPSGIFLGFLVILGLLRGAFRYGEHYFGHYVAFHSLAAFRKMMFAKLRALAPGKLDRQDSGVLLKMIGEDIEALEIFFAHTLAPISTGILVAVLMFVSLAWYRWELALLALVAYVLLALVLPNQFARRLTPILQAQNQERKAYVASFLQGLKAVKDLLQFQQMERYTAALQVQSQQVNARERQVAQTNFMQQAYSFAVIGLGITVFAWRTLALVNMGDLSVFTGLSLLVAFTSSFAPFLELSRLPLGFKRAMNAGRNIFALLDEPEMEKTGGVLQETIERIQLQDVEFAYADDGKRIYDGLSVDFIQGGIVGIVGPSGAGKSTLMKLVMRWYDWQAGTIHLNQRNSNTLHPSLLQAHFAYVPQVPQIFRQTIRENLVLGRRDISDEEILALAEKCQMKERILEAEAGLDTVVDMTSFSAGEAQRLELMRALLKQADCYIFDEPTSNLDSLNEALFLQLIKQECRGLVFLISHRASTMACADQIYRVDKGLVMRGES</sequence>
<dbReference type="Proteomes" id="UP000186890">
    <property type="component" value="Unassembled WGS sequence"/>
</dbReference>
<keyword evidence="11" id="KW-1185">Reference proteome</keyword>
<keyword evidence="2 7" id="KW-0812">Transmembrane</keyword>
<dbReference type="InterPro" id="IPR027417">
    <property type="entry name" value="P-loop_NTPase"/>
</dbReference>
<dbReference type="Pfam" id="PF00664">
    <property type="entry name" value="ABC_membrane"/>
    <property type="match status" value="1"/>
</dbReference>
<dbReference type="RefSeq" id="WP_075105065.1">
    <property type="nucleotide sequence ID" value="NZ_MSJM01000005.1"/>
</dbReference>
<dbReference type="GO" id="GO:0034040">
    <property type="term" value="F:ATPase-coupled lipid transmembrane transporter activity"/>
    <property type="evidence" value="ECO:0007669"/>
    <property type="project" value="TreeGrafter"/>
</dbReference>
<comment type="subcellular location">
    <subcellularLocation>
        <location evidence="1">Cell membrane</location>
        <topology evidence="1">Multi-pass membrane protein</topology>
    </subcellularLocation>
</comment>
<dbReference type="EMBL" id="MSJM01000005">
    <property type="protein sequence ID" value="OLF47759.1"/>
    <property type="molecule type" value="Genomic_DNA"/>
</dbReference>
<dbReference type="GO" id="GO:0005524">
    <property type="term" value="F:ATP binding"/>
    <property type="evidence" value="ECO:0007669"/>
    <property type="project" value="UniProtKB-KW"/>
</dbReference>
<evidence type="ECO:0000259" key="8">
    <source>
        <dbReference type="PROSITE" id="PS50893"/>
    </source>
</evidence>
<reference evidence="11" key="1">
    <citation type="submission" date="2016-12" db="EMBL/GenBank/DDBJ databases">
        <authorList>
            <person name="Gulvik C.A."/>
        </authorList>
    </citation>
    <scope>NUCLEOTIDE SEQUENCE [LARGE SCALE GENOMIC DNA]</scope>
    <source>
        <strain evidence="11">NED12-00049-6B</strain>
    </source>
</reference>
<dbReference type="Gene3D" id="3.40.50.300">
    <property type="entry name" value="P-loop containing nucleotide triphosphate hydrolases"/>
    <property type="match status" value="1"/>
</dbReference>
<dbReference type="GO" id="GO:0005886">
    <property type="term" value="C:plasma membrane"/>
    <property type="evidence" value="ECO:0007669"/>
    <property type="project" value="UniProtKB-SubCell"/>
</dbReference>
<feature type="transmembrane region" description="Helical" evidence="7">
    <location>
        <begin position="166"/>
        <end position="185"/>
    </location>
</feature>
<dbReference type="AlphaFoldDB" id="A0A1Q8E7H3"/>
<feature type="domain" description="ABC transmembrane type-1" evidence="9">
    <location>
        <begin position="28"/>
        <end position="303"/>
    </location>
</feature>
<dbReference type="SMART" id="SM00382">
    <property type="entry name" value="AAA"/>
    <property type="match status" value="1"/>
</dbReference>
<proteinExistence type="predicted"/>
<feature type="transmembrane region" description="Helical" evidence="7">
    <location>
        <begin position="60"/>
        <end position="79"/>
    </location>
</feature>
<feature type="domain" description="ABC transporter" evidence="8">
    <location>
        <begin position="340"/>
        <end position="555"/>
    </location>
</feature>
<feature type="transmembrane region" description="Helical" evidence="7">
    <location>
        <begin position="22"/>
        <end position="48"/>
    </location>
</feature>
<organism evidence="10 11">
    <name type="scientific">Streptococcus cuniculi</name>
    <dbReference type="NCBI Taxonomy" id="1432788"/>
    <lineage>
        <taxon>Bacteria</taxon>
        <taxon>Bacillati</taxon>
        <taxon>Bacillota</taxon>
        <taxon>Bacilli</taxon>
        <taxon>Lactobacillales</taxon>
        <taxon>Streptococcaceae</taxon>
        <taxon>Streptococcus</taxon>
    </lineage>
</organism>
<dbReference type="InterPro" id="IPR036640">
    <property type="entry name" value="ABC1_TM_sf"/>
</dbReference>